<feature type="repeat" description="PPR" evidence="3">
    <location>
        <begin position="462"/>
        <end position="496"/>
    </location>
</feature>
<dbReference type="Pfam" id="PF01535">
    <property type="entry name" value="PPR"/>
    <property type="match status" value="4"/>
</dbReference>
<sequence>MAHVQLDSSSLLILFDAVGGSSRSPTKAPFAAIAPWRLIAATRRQIHVTLDPIIEEDGFDSLDNPLVGNLSSHPRQNLSRPPCHDSKIGNKFPLNQTLRLVEEKLTSLLQSCSFPHHLHQIQAQSIIHGLHHHPFLAPKIAAAAFRLGSPIIARHLFDQIPQPNAVLGNVVIKGHHEVGDHREALELFRLMIRRNVRPSHYTFPFVIKSCARMNRVGEIDGEEVHCVVIKTGFEGDAFVVPALIEMYAKMGRIGRARKAFEQMCEKNAVAVTAMIAAYLTVGDVGCAREIFDRTAERDIIMWNTMISWYSARGDIGTAQELFDQMTCQDVMSWNTLLLGYAECGDVEACERLFNEMPEKNVFSWNGLIGAYVRSNMNSEALNTFNRLLSSPDVEPNDATIVAVLSACSKLGFLNWGRWLHVYAQNNDFESSVHVGNGLIDMYAKCGCIEDAMTVFESMKVKDLITYNSILLGLATHGRGADALNLFDEVTSMGEKPDGITFLGVLSACVHMGLVEGGFRYFRLMTKKYLIEPSIEHYGCLIDLLGRAGLLNEAVEFMKKMSIKPDCVIWSALLGACQVHREIGLAEIVMSQLIKVGPEEVPNSVVLSNLYGGNKRWVEAARMKKMARESSLGRLPGCSLVEVNCEVVKFFSSDTGHPQMEKIFRVLEGLGEI</sequence>
<keyword evidence="4" id="KW-1185">Reference proteome</keyword>
<dbReference type="GeneID" id="109719966"/>
<keyword evidence="2" id="KW-0809">Transit peptide</keyword>
<evidence type="ECO:0000256" key="3">
    <source>
        <dbReference type="PROSITE-ProRule" id="PRU00708"/>
    </source>
</evidence>
<reference evidence="4" key="1">
    <citation type="journal article" date="2015" name="Nat. Genet.">
        <title>The pineapple genome and the evolution of CAM photosynthesis.</title>
        <authorList>
            <person name="Ming R."/>
            <person name="VanBuren R."/>
            <person name="Wai C.M."/>
            <person name="Tang H."/>
            <person name="Schatz M.C."/>
            <person name="Bowers J.E."/>
            <person name="Lyons E."/>
            <person name="Wang M.L."/>
            <person name="Chen J."/>
            <person name="Biggers E."/>
            <person name="Zhang J."/>
            <person name="Huang L."/>
            <person name="Zhang L."/>
            <person name="Miao W."/>
            <person name="Zhang J."/>
            <person name="Ye Z."/>
            <person name="Miao C."/>
            <person name="Lin Z."/>
            <person name="Wang H."/>
            <person name="Zhou H."/>
            <person name="Yim W.C."/>
            <person name="Priest H.D."/>
            <person name="Zheng C."/>
            <person name="Woodhouse M."/>
            <person name="Edger P.P."/>
            <person name="Guyot R."/>
            <person name="Guo H.B."/>
            <person name="Guo H."/>
            <person name="Zheng G."/>
            <person name="Singh R."/>
            <person name="Sharma A."/>
            <person name="Min X."/>
            <person name="Zheng Y."/>
            <person name="Lee H."/>
            <person name="Gurtowski J."/>
            <person name="Sedlazeck F.J."/>
            <person name="Harkess A."/>
            <person name="McKain M.R."/>
            <person name="Liao Z."/>
            <person name="Fang J."/>
            <person name="Liu J."/>
            <person name="Zhang X."/>
            <person name="Zhang Q."/>
            <person name="Hu W."/>
            <person name="Qin Y."/>
            <person name="Wang K."/>
            <person name="Chen L.Y."/>
            <person name="Shirley N."/>
            <person name="Lin Y.R."/>
            <person name="Liu L.Y."/>
            <person name="Hernandez A.G."/>
            <person name="Wright C.L."/>
            <person name="Bulone V."/>
            <person name="Tuskan G.A."/>
            <person name="Heath K."/>
            <person name="Zee F."/>
            <person name="Moore P.H."/>
            <person name="Sunkar R."/>
            <person name="Leebens-Mack J.H."/>
            <person name="Mockler T."/>
            <person name="Bennetzen J.L."/>
            <person name="Freeling M."/>
            <person name="Sankoff D."/>
            <person name="Paterson A.H."/>
            <person name="Zhu X."/>
            <person name="Yang X."/>
            <person name="Smith J.A."/>
            <person name="Cushman J.C."/>
            <person name="Paull R.E."/>
            <person name="Yu Q."/>
        </authorList>
    </citation>
    <scope>NUCLEOTIDE SEQUENCE [LARGE SCALE GENOMIC DNA]</scope>
    <source>
        <strain evidence="4">cv. F153</strain>
    </source>
</reference>
<dbReference type="PANTHER" id="PTHR47926:SF371">
    <property type="entry name" value="TETRATRICOPEPTIDE REPEAT-LIKE SUPERFAMILY PROTEIN"/>
    <property type="match status" value="1"/>
</dbReference>
<gene>
    <name evidence="5" type="primary">LOC109719966</name>
</gene>
<feature type="repeat" description="PPR" evidence="3">
    <location>
        <begin position="164"/>
        <end position="198"/>
    </location>
</feature>
<dbReference type="InterPro" id="IPR046848">
    <property type="entry name" value="E_motif"/>
</dbReference>
<dbReference type="AlphaFoldDB" id="A0A6P5G995"/>
<dbReference type="InterPro" id="IPR011990">
    <property type="entry name" value="TPR-like_helical_dom_sf"/>
</dbReference>
<dbReference type="InterPro" id="IPR046960">
    <property type="entry name" value="PPR_At4g14850-like_plant"/>
</dbReference>
<dbReference type="RefSeq" id="XP_020102413.1">
    <property type="nucleotide sequence ID" value="XM_020246824.1"/>
</dbReference>
<evidence type="ECO:0000256" key="2">
    <source>
        <dbReference type="ARBA" id="ARBA00022946"/>
    </source>
</evidence>
<evidence type="ECO:0000313" key="4">
    <source>
        <dbReference type="Proteomes" id="UP000515123"/>
    </source>
</evidence>
<accession>A0A6P5G995</accession>
<name>A0A6P5G995_ANACO</name>
<feature type="repeat" description="PPR" evidence="3">
    <location>
        <begin position="298"/>
        <end position="328"/>
    </location>
</feature>
<dbReference type="Pfam" id="PF13041">
    <property type="entry name" value="PPR_2"/>
    <property type="match status" value="3"/>
</dbReference>
<dbReference type="Pfam" id="PF20431">
    <property type="entry name" value="E_motif"/>
    <property type="match status" value="1"/>
</dbReference>
<organism evidence="4 5">
    <name type="scientific">Ananas comosus</name>
    <name type="common">Pineapple</name>
    <name type="synonym">Ananas ananas</name>
    <dbReference type="NCBI Taxonomy" id="4615"/>
    <lineage>
        <taxon>Eukaryota</taxon>
        <taxon>Viridiplantae</taxon>
        <taxon>Streptophyta</taxon>
        <taxon>Embryophyta</taxon>
        <taxon>Tracheophyta</taxon>
        <taxon>Spermatophyta</taxon>
        <taxon>Magnoliopsida</taxon>
        <taxon>Liliopsida</taxon>
        <taxon>Poales</taxon>
        <taxon>Bromeliaceae</taxon>
        <taxon>Bromelioideae</taxon>
        <taxon>Ananas</taxon>
    </lineage>
</organism>
<dbReference type="Gramene" id="Aco014838.1.mrna1">
    <property type="protein sequence ID" value="Aco014838.1.mrna1"/>
    <property type="gene ID" value="Aco014838.1.path1"/>
</dbReference>
<dbReference type="Proteomes" id="UP000515123">
    <property type="component" value="Linkage group 14"/>
</dbReference>
<feature type="repeat" description="PPR" evidence="3">
    <location>
        <begin position="329"/>
        <end position="363"/>
    </location>
</feature>
<keyword evidence="1" id="KW-0677">Repeat</keyword>
<dbReference type="PROSITE" id="PS51375">
    <property type="entry name" value="PPR"/>
    <property type="match status" value="5"/>
</dbReference>
<dbReference type="Gene3D" id="1.25.40.10">
    <property type="entry name" value="Tetratricopeptide repeat domain"/>
    <property type="match status" value="4"/>
</dbReference>
<dbReference type="PANTHER" id="PTHR47926">
    <property type="entry name" value="PENTATRICOPEPTIDE REPEAT-CONTAINING PROTEIN"/>
    <property type="match status" value="1"/>
</dbReference>
<dbReference type="InterPro" id="IPR002885">
    <property type="entry name" value="PPR_rpt"/>
</dbReference>
<reference evidence="5" key="2">
    <citation type="submission" date="2025-08" db="UniProtKB">
        <authorList>
            <consortium name="RefSeq"/>
        </authorList>
    </citation>
    <scope>IDENTIFICATION</scope>
    <source>
        <tissue evidence="5">Leaf</tissue>
    </source>
</reference>
<dbReference type="GO" id="GO:0009451">
    <property type="term" value="P:RNA modification"/>
    <property type="evidence" value="ECO:0007669"/>
    <property type="project" value="InterPro"/>
</dbReference>
<dbReference type="GO" id="GO:0003723">
    <property type="term" value="F:RNA binding"/>
    <property type="evidence" value="ECO:0007669"/>
    <property type="project" value="InterPro"/>
</dbReference>
<feature type="repeat" description="PPR" evidence="3">
    <location>
        <begin position="236"/>
        <end position="270"/>
    </location>
</feature>
<dbReference type="NCBIfam" id="TIGR00756">
    <property type="entry name" value="PPR"/>
    <property type="match status" value="5"/>
</dbReference>
<protein>
    <submittedName>
        <fullName evidence="5">Pentatricopeptide repeat-containing protein At2g44880</fullName>
    </submittedName>
</protein>
<proteinExistence type="predicted"/>
<dbReference type="FunFam" id="1.25.40.10:FF:000184">
    <property type="entry name" value="Pentatricopeptide repeat-containing protein, chloroplastic"/>
    <property type="match status" value="1"/>
</dbReference>
<dbReference type="OrthoDB" id="185373at2759"/>
<evidence type="ECO:0000313" key="5">
    <source>
        <dbReference type="RefSeq" id="XP_020102413.1"/>
    </source>
</evidence>
<evidence type="ECO:0000256" key="1">
    <source>
        <dbReference type="ARBA" id="ARBA00022737"/>
    </source>
</evidence>